<evidence type="ECO:0000313" key="4">
    <source>
        <dbReference type="Proteomes" id="UP001150538"/>
    </source>
</evidence>
<accession>A0A9W7ZQ23</accession>
<dbReference type="PANTHER" id="PTHR33777">
    <property type="entry name" value="UPF0045 PROTEIN ECM15"/>
    <property type="match status" value="1"/>
</dbReference>
<dbReference type="GO" id="GO:0005829">
    <property type="term" value="C:cytosol"/>
    <property type="evidence" value="ECO:0007669"/>
    <property type="project" value="TreeGrafter"/>
</dbReference>
<evidence type="ECO:0000259" key="2">
    <source>
        <dbReference type="Pfam" id="PF01910"/>
    </source>
</evidence>
<organism evidence="3 4">
    <name type="scientific">Mycoemilia scoparia</name>
    <dbReference type="NCBI Taxonomy" id="417184"/>
    <lineage>
        <taxon>Eukaryota</taxon>
        <taxon>Fungi</taxon>
        <taxon>Fungi incertae sedis</taxon>
        <taxon>Zoopagomycota</taxon>
        <taxon>Kickxellomycotina</taxon>
        <taxon>Kickxellomycetes</taxon>
        <taxon>Kickxellales</taxon>
        <taxon>Kickxellaceae</taxon>
        <taxon>Mycoemilia</taxon>
    </lineage>
</organism>
<evidence type="ECO:0000313" key="3">
    <source>
        <dbReference type="EMBL" id="KAJ1910532.1"/>
    </source>
</evidence>
<evidence type="ECO:0000256" key="1">
    <source>
        <dbReference type="ARBA" id="ARBA00010272"/>
    </source>
</evidence>
<dbReference type="PANTHER" id="PTHR33777:SF1">
    <property type="entry name" value="UPF0045 PROTEIN ECM15"/>
    <property type="match status" value="1"/>
</dbReference>
<name>A0A9W7ZQ23_9FUNG</name>
<comment type="similarity">
    <text evidence="1">Belongs to the UPF0045 family.</text>
</comment>
<feature type="domain" description="Thiamine-binding protein" evidence="2">
    <location>
        <begin position="5"/>
        <end position="86"/>
    </location>
</feature>
<reference evidence="3" key="1">
    <citation type="submission" date="2022-07" db="EMBL/GenBank/DDBJ databases">
        <title>Phylogenomic reconstructions and comparative analyses of Kickxellomycotina fungi.</title>
        <authorList>
            <person name="Reynolds N.K."/>
            <person name="Stajich J.E."/>
            <person name="Barry K."/>
            <person name="Grigoriev I.V."/>
            <person name="Crous P."/>
            <person name="Smith M.E."/>
        </authorList>
    </citation>
    <scope>NUCLEOTIDE SEQUENCE</scope>
    <source>
        <strain evidence="3">NBRC 100468</strain>
    </source>
</reference>
<comment type="caution">
    <text evidence="3">The sequence shown here is derived from an EMBL/GenBank/DDBJ whole genome shotgun (WGS) entry which is preliminary data.</text>
</comment>
<dbReference type="OrthoDB" id="5587367at2759"/>
<dbReference type="InterPro" id="IPR051614">
    <property type="entry name" value="UPF0045_domain"/>
</dbReference>
<sequence>MIVSAEIQMVPVGTETSLTKYIAECKKIFLKSGLTHEMHSMGTNFVAEYEQVMEIARECMQAVMDKGAPRVIVTLKLGARNDKDIREEMAAAEKVRKFVSENGNGNNDEAVSH</sequence>
<keyword evidence="4" id="KW-1185">Reference proteome</keyword>
<dbReference type="EMBL" id="JANBPU010000563">
    <property type="protein sequence ID" value="KAJ1910532.1"/>
    <property type="molecule type" value="Genomic_DNA"/>
</dbReference>
<dbReference type="Proteomes" id="UP001150538">
    <property type="component" value="Unassembled WGS sequence"/>
</dbReference>
<protein>
    <recommendedName>
        <fullName evidence="2">Thiamine-binding protein domain-containing protein</fullName>
    </recommendedName>
</protein>
<dbReference type="SUPFAM" id="SSF89957">
    <property type="entry name" value="MTH1187/YkoF-like"/>
    <property type="match status" value="1"/>
</dbReference>
<dbReference type="InterPro" id="IPR029756">
    <property type="entry name" value="MTH1187/YkoF-like"/>
</dbReference>
<dbReference type="Pfam" id="PF01910">
    <property type="entry name" value="Thiamine_BP"/>
    <property type="match status" value="1"/>
</dbReference>
<gene>
    <name evidence="3" type="ORF">H4219_006187</name>
</gene>
<dbReference type="Gene3D" id="3.30.70.930">
    <property type="match status" value="1"/>
</dbReference>
<dbReference type="NCBIfam" id="TIGR00106">
    <property type="entry name" value="MTH1187 family thiamine-binding protein"/>
    <property type="match status" value="1"/>
</dbReference>
<dbReference type="InterPro" id="IPR002767">
    <property type="entry name" value="Thiamine_BP"/>
</dbReference>
<dbReference type="AlphaFoldDB" id="A0A9W7ZQ23"/>
<proteinExistence type="inferred from homology"/>